<dbReference type="RefSeq" id="XP_007511562.1">
    <property type="nucleotide sequence ID" value="XM_007511500.1"/>
</dbReference>
<evidence type="ECO:0000256" key="1">
    <source>
        <dbReference type="RuleBase" id="RU363082"/>
    </source>
</evidence>
<dbReference type="Pfam" id="PF05768">
    <property type="entry name" value="Glrx-like"/>
    <property type="match status" value="1"/>
</dbReference>
<evidence type="ECO:0000313" key="4">
    <source>
        <dbReference type="Proteomes" id="UP000198341"/>
    </source>
</evidence>
<protein>
    <recommendedName>
        <fullName evidence="1">Glutaredoxin-like protein</fullName>
    </recommendedName>
</protein>
<dbReference type="InterPro" id="IPR052565">
    <property type="entry name" value="Glutaredoxin-like_YDR286C"/>
</dbReference>
<feature type="region of interest" description="Disordered" evidence="2">
    <location>
        <begin position="1"/>
        <end position="33"/>
    </location>
</feature>
<reference evidence="3 4" key="1">
    <citation type="submission" date="2011-10" db="EMBL/GenBank/DDBJ databases">
        <authorList>
            <person name="Genoscope - CEA"/>
        </authorList>
    </citation>
    <scope>NUCLEOTIDE SEQUENCE [LARGE SCALE GENOMIC DNA]</scope>
    <source>
        <strain evidence="3 4">RCC 1105</strain>
    </source>
</reference>
<proteinExistence type="inferred from homology"/>
<dbReference type="PANTHER" id="PTHR33558">
    <property type="entry name" value="GLUTAREDOXIN-LIKE PROTEIN C5ORF63 HOMOLOG"/>
    <property type="match status" value="1"/>
</dbReference>
<dbReference type="InterPro" id="IPR008554">
    <property type="entry name" value="Glutaredoxin-like"/>
</dbReference>
<accession>K8F7U9</accession>
<keyword evidence="1" id="KW-0249">Electron transport</keyword>
<keyword evidence="1" id="KW-0813">Transport</keyword>
<dbReference type="OrthoDB" id="2016230at2759"/>
<dbReference type="InterPro" id="IPR036249">
    <property type="entry name" value="Thioredoxin-like_sf"/>
</dbReference>
<dbReference type="Gene3D" id="3.40.30.10">
    <property type="entry name" value="Glutaredoxin"/>
    <property type="match status" value="1"/>
</dbReference>
<feature type="compositionally biased region" description="Basic and acidic residues" evidence="2">
    <location>
        <begin position="1"/>
        <end position="16"/>
    </location>
</feature>
<dbReference type="SUPFAM" id="SSF52833">
    <property type="entry name" value="Thioredoxin-like"/>
    <property type="match status" value="1"/>
</dbReference>
<dbReference type="EMBL" id="FO082271">
    <property type="protein sequence ID" value="CCO17683.1"/>
    <property type="molecule type" value="Genomic_DNA"/>
</dbReference>
<feature type="compositionally biased region" description="Basic and acidic residues" evidence="2">
    <location>
        <begin position="168"/>
        <end position="182"/>
    </location>
</feature>
<comment type="similarity">
    <text evidence="1">Belongs to the glutaredoxin family.</text>
</comment>
<keyword evidence="4" id="KW-1185">Reference proteome</keyword>
<evidence type="ECO:0000313" key="3">
    <source>
        <dbReference type="EMBL" id="CCO17683.1"/>
    </source>
</evidence>
<sequence>MNNDKNSRSKGRERMRTFYRRQRGRVPSSSSSLFAEGVSDTDDVLILYTKPGCCLCEGLEEKLKAVLELAQQRERETTTGDVDNNSSQNNHVALDLREYALEIRDVSLKKEWADAHAGEIPVLFVGKRGDADDAQTASKVKRPTPRVSIERLKFDLEKHLVSLTSNNTREDNASKTNEDDTRGGGGWKVISAKPF</sequence>
<organism evidence="3 4">
    <name type="scientific">Bathycoccus prasinos</name>
    <dbReference type="NCBI Taxonomy" id="41875"/>
    <lineage>
        <taxon>Eukaryota</taxon>
        <taxon>Viridiplantae</taxon>
        <taxon>Chlorophyta</taxon>
        <taxon>Mamiellophyceae</taxon>
        <taxon>Mamiellales</taxon>
        <taxon>Bathycoccaceae</taxon>
        <taxon>Bathycoccus</taxon>
    </lineage>
</organism>
<dbReference type="eggNOG" id="ENOG502S0KV">
    <property type="taxonomic scope" value="Eukaryota"/>
</dbReference>
<feature type="region of interest" description="Disordered" evidence="2">
    <location>
        <begin position="163"/>
        <end position="195"/>
    </location>
</feature>
<dbReference type="Proteomes" id="UP000198341">
    <property type="component" value="Chromosome 8"/>
</dbReference>
<dbReference type="PANTHER" id="PTHR33558:SF1">
    <property type="entry name" value="GLUTAREDOXIN-LIKE PROTEIN C5ORF63 HOMOLOG"/>
    <property type="match status" value="1"/>
</dbReference>
<evidence type="ECO:0000256" key="2">
    <source>
        <dbReference type="SAM" id="MobiDB-lite"/>
    </source>
</evidence>
<dbReference type="GeneID" id="19013990"/>
<name>K8F7U9_9CHLO</name>
<dbReference type="KEGG" id="bpg:Bathy08g00110"/>
<gene>
    <name evidence="3" type="ORF">Bathy08g00110</name>
</gene>
<dbReference type="AlphaFoldDB" id="K8F7U9"/>